<name>A0AC60A8B0_RANTA</name>
<organism evidence="1 2">
    <name type="scientific">Rangifer tarandus platyrhynchus</name>
    <name type="common">Svalbard reindeer</name>
    <dbReference type="NCBI Taxonomy" id="3082113"/>
    <lineage>
        <taxon>Eukaryota</taxon>
        <taxon>Metazoa</taxon>
        <taxon>Chordata</taxon>
        <taxon>Craniata</taxon>
        <taxon>Vertebrata</taxon>
        <taxon>Euteleostomi</taxon>
        <taxon>Mammalia</taxon>
        <taxon>Eutheria</taxon>
        <taxon>Laurasiatheria</taxon>
        <taxon>Artiodactyla</taxon>
        <taxon>Ruminantia</taxon>
        <taxon>Pecora</taxon>
        <taxon>Cervidae</taxon>
        <taxon>Odocoileinae</taxon>
        <taxon>Rangifer</taxon>
    </lineage>
</organism>
<reference evidence="1" key="1">
    <citation type="submission" date="2023-05" db="EMBL/GenBank/DDBJ databases">
        <authorList>
            <consortium name="ELIXIR-Norway"/>
        </authorList>
    </citation>
    <scope>NUCLEOTIDE SEQUENCE</scope>
</reference>
<proteinExistence type="predicted"/>
<evidence type="ECO:0000313" key="1">
    <source>
        <dbReference type="EMBL" id="CAN0568393.1"/>
    </source>
</evidence>
<protein>
    <submittedName>
        <fullName evidence="1">Uncharacterized protein</fullName>
    </submittedName>
</protein>
<dbReference type="EMBL" id="OX596093">
    <property type="protein sequence ID" value="CAN0568393.1"/>
    <property type="molecule type" value="Genomic_DNA"/>
</dbReference>
<dbReference type="Proteomes" id="UP001162501">
    <property type="component" value="Chromosome 9"/>
</dbReference>
<sequence length="202" mass="22602">MSSRGGTKKPSEYAVEKKQQEEHTAERVDELHFTLGSPILTVLRQRREGKLALGLNHDWLVQQGGGQRCLHTTSLFFSACLDYLFSSPPLRCGVPPSPSYSETELPQTESPQASLFSLQWLSTLCLLTFVSSESSLGFPSESVGKESVCNAGDPGFDPWVRKIPWRRKWQLTPVFFPGESPWTEEPGRLESVGLQSRTRLCD</sequence>
<reference evidence="1" key="2">
    <citation type="submission" date="2025-03" db="EMBL/GenBank/DDBJ databases">
        <authorList>
            <consortium name="ELIXIR-Norway"/>
            <consortium name="Elixir Norway"/>
        </authorList>
    </citation>
    <scope>NUCLEOTIDE SEQUENCE</scope>
</reference>
<accession>A0AC60A8B0</accession>
<gene>
    <name evidence="1" type="ORF">MRATA1EN22A_LOCUS27800</name>
</gene>
<evidence type="ECO:0000313" key="2">
    <source>
        <dbReference type="Proteomes" id="UP001162501"/>
    </source>
</evidence>